<accession>A0A814RS61</accession>
<reference evidence="2" key="1">
    <citation type="submission" date="2021-02" db="EMBL/GenBank/DDBJ databases">
        <authorList>
            <person name="Nowell W R."/>
        </authorList>
    </citation>
    <scope>NUCLEOTIDE SEQUENCE</scope>
    <source>
        <strain evidence="2">Ploen Becks lab</strain>
    </source>
</reference>
<dbReference type="EMBL" id="CAJNOC010010160">
    <property type="protein sequence ID" value="CAF1137168.1"/>
    <property type="molecule type" value="Genomic_DNA"/>
</dbReference>
<keyword evidence="3" id="KW-1185">Reference proteome</keyword>
<name>A0A814RS61_9BILA</name>
<dbReference type="AlphaFoldDB" id="A0A814RS61"/>
<protein>
    <submittedName>
        <fullName evidence="2">Uncharacterized protein</fullName>
    </submittedName>
</protein>
<feature type="compositionally biased region" description="Basic and acidic residues" evidence="1">
    <location>
        <begin position="28"/>
        <end position="45"/>
    </location>
</feature>
<evidence type="ECO:0000313" key="2">
    <source>
        <dbReference type="EMBL" id="CAF1137168.1"/>
    </source>
</evidence>
<organism evidence="2 3">
    <name type="scientific">Brachionus calyciflorus</name>
    <dbReference type="NCBI Taxonomy" id="104777"/>
    <lineage>
        <taxon>Eukaryota</taxon>
        <taxon>Metazoa</taxon>
        <taxon>Spiralia</taxon>
        <taxon>Gnathifera</taxon>
        <taxon>Rotifera</taxon>
        <taxon>Eurotatoria</taxon>
        <taxon>Monogononta</taxon>
        <taxon>Pseudotrocha</taxon>
        <taxon>Ploima</taxon>
        <taxon>Brachionidae</taxon>
        <taxon>Brachionus</taxon>
    </lineage>
</organism>
<feature type="region of interest" description="Disordered" evidence="1">
    <location>
        <begin position="1"/>
        <end position="45"/>
    </location>
</feature>
<proteinExistence type="predicted"/>
<sequence length="89" mass="10362">MAPKVAKVSRKVSKKKNETVSSEDSSESEVHEREELKKNSKQKPKEDEIEIIPIIYEIPDEKHPFFHLNKVHASVDISKICERMDMEEV</sequence>
<evidence type="ECO:0000256" key="1">
    <source>
        <dbReference type="SAM" id="MobiDB-lite"/>
    </source>
</evidence>
<evidence type="ECO:0000313" key="3">
    <source>
        <dbReference type="Proteomes" id="UP000663879"/>
    </source>
</evidence>
<comment type="caution">
    <text evidence="2">The sequence shown here is derived from an EMBL/GenBank/DDBJ whole genome shotgun (WGS) entry which is preliminary data.</text>
</comment>
<gene>
    <name evidence="2" type="ORF">OXX778_LOCUS22739</name>
</gene>
<dbReference type="Proteomes" id="UP000663879">
    <property type="component" value="Unassembled WGS sequence"/>
</dbReference>